<evidence type="ECO:0000256" key="4">
    <source>
        <dbReference type="SAM" id="MobiDB-lite"/>
    </source>
</evidence>
<dbReference type="InterPro" id="IPR013783">
    <property type="entry name" value="Ig-like_fold"/>
</dbReference>
<comment type="subcellular location">
    <subcellularLocation>
        <location evidence="1">Secreted</location>
    </subcellularLocation>
</comment>
<feature type="region of interest" description="Disordered" evidence="4">
    <location>
        <begin position="51"/>
        <end position="81"/>
    </location>
</feature>
<dbReference type="Proteomes" id="UP000644140">
    <property type="component" value="Chromosome"/>
</dbReference>
<dbReference type="GO" id="GO:0005509">
    <property type="term" value="F:calcium ion binding"/>
    <property type="evidence" value="ECO:0007669"/>
    <property type="project" value="InterPro"/>
</dbReference>
<dbReference type="InterPro" id="IPR036465">
    <property type="entry name" value="vWFA_dom_sf"/>
</dbReference>
<dbReference type="InterPro" id="IPR050557">
    <property type="entry name" value="RTX_toxin/Mannuronan_C5-epim"/>
</dbReference>
<dbReference type="InterPro" id="IPR018511">
    <property type="entry name" value="Hemolysin-typ_Ca-bd_CS"/>
</dbReference>
<feature type="region of interest" description="Disordered" evidence="4">
    <location>
        <begin position="388"/>
        <end position="421"/>
    </location>
</feature>
<feature type="domain" description="VWFA" evidence="5">
    <location>
        <begin position="793"/>
        <end position="1001"/>
    </location>
</feature>
<dbReference type="PROSITE" id="PS50234">
    <property type="entry name" value="VWFA"/>
    <property type="match status" value="1"/>
</dbReference>
<dbReference type="InterPro" id="IPR001343">
    <property type="entry name" value="Hemolysn_Ca-bd"/>
</dbReference>
<name>A0A9E7TEZ7_ACIBZ</name>
<dbReference type="SUPFAM" id="SSF51120">
    <property type="entry name" value="beta-Roll"/>
    <property type="match status" value="1"/>
</dbReference>
<dbReference type="InterPro" id="IPR002035">
    <property type="entry name" value="VWF_A"/>
</dbReference>
<dbReference type="PRINTS" id="PR00313">
    <property type="entry name" value="CABNDNGRPT"/>
</dbReference>
<keyword evidence="3" id="KW-0106">Calcium</keyword>
<feature type="region of interest" description="Disordered" evidence="4">
    <location>
        <begin position="162"/>
        <end position="195"/>
    </location>
</feature>
<dbReference type="PANTHER" id="PTHR38340">
    <property type="entry name" value="S-LAYER PROTEIN"/>
    <property type="match status" value="1"/>
</dbReference>
<dbReference type="GO" id="GO:0005576">
    <property type="term" value="C:extracellular region"/>
    <property type="evidence" value="ECO:0007669"/>
    <property type="project" value="UniProtKB-SubCell"/>
</dbReference>
<dbReference type="RefSeq" id="WP_228288712.1">
    <property type="nucleotide sequence ID" value="NZ_CP066121.1"/>
</dbReference>
<feature type="region of interest" description="Disordered" evidence="4">
    <location>
        <begin position="614"/>
        <end position="647"/>
    </location>
</feature>
<keyword evidence="2" id="KW-0964">Secreted</keyword>
<evidence type="ECO:0000256" key="3">
    <source>
        <dbReference type="ARBA" id="ARBA00022837"/>
    </source>
</evidence>
<gene>
    <name evidence="6" type="ORF">I9054_004515</name>
</gene>
<reference evidence="6" key="1">
    <citation type="submission" date="2022-02" db="EMBL/GenBank/DDBJ databases">
        <title>Characterization of Tn125 harboring carbapenem-resistant Acinetobacter bereziniae clinical isolates.</title>
        <authorList>
            <person name="Wong N.-K."/>
            <person name="Pan Q."/>
        </authorList>
    </citation>
    <scope>NUCLEOTIDE SEQUENCE</scope>
    <source>
        <strain evidence="6">GD03393</strain>
    </source>
</reference>
<dbReference type="PROSITE" id="PS00330">
    <property type="entry name" value="HEMOLYSIN_CALCIUM"/>
    <property type="match status" value="1"/>
</dbReference>
<dbReference type="SUPFAM" id="SSF53300">
    <property type="entry name" value="vWA-like"/>
    <property type="match status" value="1"/>
</dbReference>
<dbReference type="Gene3D" id="2.60.40.10">
    <property type="entry name" value="Immunoglobulins"/>
    <property type="match status" value="2"/>
</dbReference>
<dbReference type="AlphaFoldDB" id="A0A9E7TEZ7"/>
<organism evidence="6 7">
    <name type="scientific">Acinetobacter bereziniae</name>
    <name type="common">Acinetobacter genomosp. 10</name>
    <dbReference type="NCBI Taxonomy" id="106648"/>
    <lineage>
        <taxon>Bacteria</taxon>
        <taxon>Pseudomonadati</taxon>
        <taxon>Pseudomonadota</taxon>
        <taxon>Gammaproteobacteria</taxon>
        <taxon>Moraxellales</taxon>
        <taxon>Moraxellaceae</taxon>
        <taxon>Acinetobacter</taxon>
    </lineage>
</organism>
<evidence type="ECO:0000256" key="1">
    <source>
        <dbReference type="ARBA" id="ARBA00004613"/>
    </source>
</evidence>
<sequence length="1239" mass="128250">MITITGKDAAGKDVVIHKTVKTDADGNYQTELTVADGIVDGSSVTVEAITTDRNGQGVGPASDHLAGQGDNDNDPSTPDDTGLDLVTAEITVEINTAGKITGTTKDVAPNSDVVITITGKDAAGKDVVIHKTVKTDAYGNYQTELTVADGIVDGSSVTVEATTTDRNGQGVGPASDHLAGQGDNDNDPSTPDDTGLDLVTAEITVEINTAGKITGTTTDVAPNSDVVITITGKDAAGKDVVIHKTVKTDADGNYQTELTVADGIVDGSAVNVEATTTDRNGQGVGPASDHLAGQGDNDNDPSTPDDTGLDLVTAEITVEINTAGKITGTTKDVAPNSDVVITITGKDAAGKDVVIHKTVKTDADGNYQTELTVADGIVDGSSVTVEATTTDRNGQGVGPASDHLAGQGDNDNDPSTPDDTGLDLVTAEITVEINTAGKITGTTTDVAPNSDVVITITGKDAAGKDVVIHKTVKTDADGNYQTELTVADGIVDGSSVTVEATTTDRNGQGVGPASDHLAGQGDNDNDPNTPDDTGLDLVTAEITVEINTAGKITGTTTDVAPNSDVVITITGKDAAGKDVVIHKTVKTDADGNYQTELTVADGIVDGSAVNVEATTTDRNGQGVGPATDHLAGQGDNDNDPSTPDDTGLDLVTAEITVEINTAGKITGTTTDVAPNSDVVITIKGYDENGEQVEVDRTVQTDSNGHYVYELTPADGIATGTQGSTVDVVAKTNDRNGNTIQDHDVETVDPVIKNDQSTGVTNGDNSIIGTSGDDLIAGDTGGLKTNFVAGKNYNVSIVLDLSGSMLFNMAGTIRNGANVPEGETRLEIAKKGLKAFIQQMVDHDGTINLQIASFSANNSLGNTVNKIYTNVSVDNIDQIFADIGTGKNDGLQAGGGTYPEIGFNKAVNWFNDVSDANFENQTYYITDGEPNSSQNTLDSAFRPLADQSKVFAVGVSSAVSDATVSRYDNTDANGNKLPGAWSGSNHGEAKAIADADKLIAYLIGGSENFVPADVGSDTIKGGAGDDILFGDAMNTNWITWSGRDPLMHPQYSGYSTLIAYLKAEVTSGAEPTQQQIYDFVKENYKKFVEADANDPVTKGGNDTIYGGAGDDIIIAGAGNDIIYGGSGNDIISTGRGNDTIMYDVLINADATGGNGTDVWVDYQSNDKIEFSSDFFDGLLSDKSNIGEFIKIEDDGRGNAVLKVDRDGSLNTQHEWADILIIEGKSKIDLMDMINQQIVIG</sequence>
<proteinExistence type="predicted"/>
<dbReference type="Pfam" id="PF00353">
    <property type="entry name" value="HemolysinCabind"/>
    <property type="match status" value="3"/>
</dbReference>
<accession>A0A9E7TEZ7</accession>
<evidence type="ECO:0000313" key="6">
    <source>
        <dbReference type="EMBL" id="UUN98724.1"/>
    </source>
</evidence>
<evidence type="ECO:0000256" key="2">
    <source>
        <dbReference type="ARBA" id="ARBA00022525"/>
    </source>
</evidence>
<dbReference type="Gene3D" id="2.150.10.10">
    <property type="entry name" value="Serralysin-like metalloprotease, C-terminal"/>
    <property type="match status" value="1"/>
</dbReference>
<evidence type="ECO:0000313" key="7">
    <source>
        <dbReference type="Proteomes" id="UP000644140"/>
    </source>
</evidence>
<dbReference type="CDD" id="cd00198">
    <property type="entry name" value="vWFA"/>
    <property type="match status" value="1"/>
</dbReference>
<dbReference type="EMBL" id="CP092085">
    <property type="protein sequence ID" value="UUN98724.1"/>
    <property type="molecule type" value="Genomic_DNA"/>
</dbReference>
<evidence type="ECO:0000259" key="5">
    <source>
        <dbReference type="PROSITE" id="PS50234"/>
    </source>
</evidence>
<dbReference type="PANTHER" id="PTHR38340:SF1">
    <property type="entry name" value="S-LAYER PROTEIN"/>
    <property type="match status" value="1"/>
</dbReference>
<feature type="region of interest" description="Disordered" evidence="4">
    <location>
        <begin position="275"/>
        <end position="308"/>
    </location>
</feature>
<protein>
    <recommendedName>
        <fullName evidence="5">VWFA domain-containing protein</fullName>
    </recommendedName>
</protein>
<feature type="region of interest" description="Disordered" evidence="4">
    <location>
        <begin position="501"/>
        <end position="534"/>
    </location>
</feature>
<dbReference type="InterPro" id="IPR011049">
    <property type="entry name" value="Serralysin-like_metalloprot_C"/>
</dbReference>
<dbReference type="Gene3D" id="3.40.50.410">
    <property type="entry name" value="von Willebrand factor, type A domain"/>
    <property type="match status" value="1"/>
</dbReference>